<evidence type="ECO:0000256" key="9">
    <source>
        <dbReference type="SAM" id="SignalP"/>
    </source>
</evidence>
<keyword evidence="5" id="KW-0249">Electron transport</keyword>
<evidence type="ECO:0000313" key="12">
    <source>
        <dbReference type="Proteomes" id="UP000549250"/>
    </source>
</evidence>
<evidence type="ECO:0000259" key="10">
    <source>
        <dbReference type="PROSITE" id="PS51007"/>
    </source>
</evidence>
<comment type="PTM">
    <text evidence="8">Binds 1 heme c group covalently per subunit.</text>
</comment>
<dbReference type="AlphaFoldDB" id="A0A839SZ01"/>
<dbReference type="InterPro" id="IPR009056">
    <property type="entry name" value="Cyt_c-like_dom"/>
</dbReference>
<evidence type="ECO:0000256" key="7">
    <source>
        <dbReference type="ARBA" id="ARBA00031244"/>
    </source>
</evidence>
<proteinExistence type="predicted"/>
<accession>A0A839SZ01</accession>
<keyword evidence="12" id="KW-1185">Reference proteome</keyword>
<evidence type="ECO:0000313" key="11">
    <source>
        <dbReference type="EMBL" id="MBB3102372.1"/>
    </source>
</evidence>
<organism evidence="11 12">
    <name type="scientific">Azomonas macrocytogenes</name>
    <name type="common">Azotobacter macrocytogenes</name>
    <dbReference type="NCBI Taxonomy" id="69962"/>
    <lineage>
        <taxon>Bacteria</taxon>
        <taxon>Pseudomonadati</taxon>
        <taxon>Pseudomonadota</taxon>
        <taxon>Gammaproteobacteria</taxon>
        <taxon>Pseudomonadales</taxon>
        <taxon>Pseudomonadaceae</taxon>
        <taxon>Azomonas</taxon>
    </lineage>
</organism>
<evidence type="ECO:0000256" key="3">
    <source>
        <dbReference type="ARBA" id="ARBA00022617"/>
    </source>
</evidence>
<dbReference type="RefSeq" id="WP_183165362.1">
    <property type="nucleotide sequence ID" value="NZ_JACHXI010000002.1"/>
</dbReference>
<keyword evidence="2" id="KW-0813">Transport</keyword>
<sequence>MKNALVSTLILAGLPILLPAFAQAQDAEALFKSKSCVACHKIDSKLVGPSYKDVAAKYAGQDGAVEILAGKIKNGVMGDWGPIPMPPNAVTEEQARILAEWVLQQK</sequence>
<dbReference type="InterPro" id="IPR036909">
    <property type="entry name" value="Cyt_c-like_dom_sf"/>
</dbReference>
<evidence type="ECO:0000256" key="4">
    <source>
        <dbReference type="ARBA" id="ARBA00022723"/>
    </source>
</evidence>
<keyword evidence="3 8" id="KW-0349">Heme</keyword>
<dbReference type="GO" id="GO:0020037">
    <property type="term" value="F:heme binding"/>
    <property type="evidence" value="ECO:0007669"/>
    <property type="project" value="InterPro"/>
</dbReference>
<dbReference type="Pfam" id="PF00034">
    <property type="entry name" value="Cytochrom_C"/>
    <property type="match status" value="1"/>
</dbReference>
<reference evidence="11 12" key="1">
    <citation type="submission" date="2020-08" db="EMBL/GenBank/DDBJ databases">
        <title>Genomic Encyclopedia of Type Strains, Phase III (KMG-III): the genomes of soil and plant-associated and newly described type strains.</title>
        <authorList>
            <person name="Whitman W."/>
        </authorList>
    </citation>
    <scope>NUCLEOTIDE SEQUENCE [LARGE SCALE GENOMIC DNA]</scope>
    <source>
        <strain evidence="11 12">CECT 4462</strain>
    </source>
</reference>
<dbReference type="GO" id="GO:0009055">
    <property type="term" value="F:electron transfer activity"/>
    <property type="evidence" value="ECO:0007669"/>
    <property type="project" value="InterPro"/>
</dbReference>
<keyword evidence="4 8" id="KW-0479">Metal-binding</keyword>
<comment type="caution">
    <text evidence="11">The sequence shown here is derived from an EMBL/GenBank/DDBJ whole genome shotgun (WGS) entry which is preliminary data.</text>
</comment>
<dbReference type="PRINTS" id="PR00606">
    <property type="entry name" value="CYTCHROMECID"/>
</dbReference>
<dbReference type="PROSITE" id="PS51007">
    <property type="entry name" value="CYTC"/>
    <property type="match status" value="1"/>
</dbReference>
<feature type="chain" id="PRO_5032675002" description="Cytochrome c-551" evidence="9">
    <location>
        <begin position="25"/>
        <end position="106"/>
    </location>
</feature>
<evidence type="ECO:0000256" key="8">
    <source>
        <dbReference type="PIRSR" id="PIRSR602324-1"/>
    </source>
</evidence>
<feature type="signal peptide" evidence="9">
    <location>
        <begin position="1"/>
        <end position="24"/>
    </location>
</feature>
<name>A0A839SZ01_AZOMA</name>
<feature type="binding site" description="covalent" evidence="8">
    <location>
        <position position="36"/>
    </location>
    <ligand>
        <name>heme c</name>
        <dbReference type="ChEBI" id="CHEBI:61717"/>
    </ligand>
</feature>
<protein>
    <recommendedName>
        <fullName evidence="1">Cytochrome c-551</fullName>
    </recommendedName>
    <alternativeName>
        <fullName evidence="7">Cytochrome c551</fullName>
    </alternativeName>
</protein>
<dbReference type="GO" id="GO:0005506">
    <property type="term" value="F:iron ion binding"/>
    <property type="evidence" value="ECO:0007669"/>
    <property type="project" value="InterPro"/>
</dbReference>
<keyword evidence="6 8" id="KW-0408">Iron</keyword>
<evidence type="ECO:0000256" key="1">
    <source>
        <dbReference type="ARBA" id="ARBA00021020"/>
    </source>
</evidence>
<dbReference type="Gene3D" id="1.10.760.10">
    <property type="entry name" value="Cytochrome c-like domain"/>
    <property type="match status" value="1"/>
</dbReference>
<evidence type="ECO:0000256" key="5">
    <source>
        <dbReference type="ARBA" id="ARBA00022982"/>
    </source>
</evidence>
<keyword evidence="9" id="KW-0732">Signal</keyword>
<feature type="domain" description="Cytochrome c" evidence="10">
    <location>
        <begin position="22"/>
        <end position="106"/>
    </location>
</feature>
<evidence type="ECO:0000256" key="6">
    <source>
        <dbReference type="ARBA" id="ARBA00023004"/>
    </source>
</evidence>
<evidence type="ECO:0000256" key="2">
    <source>
        <dbReference type="ARBA" id="ARBA00022448"/>
    </source>
</evidence>
<dbReference type="EMBL" id="JACHXI010000002">
    <property type="protein sequence ID" value="MBB3102372.1"/>
    <property type="molecule type" value="Genomic_DNA"/>
</dbReference>
<dbReference type="SUPFAM" id="SSF46626">
    <property type="entry name" value="Cytochrome c"/>
    <property type="match status" value="1"/>
</dbReference>
<dbReference type="Proteomes" id="UP000549250">
    <property type="component" value="Unassembled WGS sequence"/>
</dbReference>
<gene>
    <name evidence="11" type="ORF">FHR87_000745</name>
</gene>
<dbReference type="InterPro" id="IPR002324">
    <property type="entry name" value="Cyt_c_ID"/>
</dbReference>
<feature type="binding site" description="covalent" evidence="8">
    <location>
        <position position="40"/>
    </location>
    <ligand>
        <name>heme c</name>
        <dbReference type="ChEBI" id="CHEBI:61717"/>
    </ligand>
</feature>
<feature type="binding site" description="covalent" evidence="8">
    <location>
        <position position="85"/>
    </location>
    <ligand>
        <name>heme c</name>
        <dbReference type="ChEBI" id="CHEBI:61717"/>
    </ligand>
</feature>